<dbReference type="EMBL" id="JAVDPW010000005">
    <property type="protein sequence ID" value="MDR6290741.1"/>
    <property type="molecule type" value="Genomic_DNA"/>
</dbReference>
<keyword evidence="2" id="KW-1185">Reference proteome</keyword>
<reference evidence="1 2" key="1">
    <citation type="submission" date="2023-07" db="EMBL/GenBank/DDBJ databases">
        <title>Sorghum-associated microbial communities from plants grown in Nebraska, USA.</title>
        <authorList>
            <person name="Schachtman D."/>
        </authorList>
    </citation>
    <scope>NUCLEOTIDE SEQUENCE [LARGE SCALE GENOMIC DNA]</scope>
    <source>
        <strain evidence="1 2">584</strain>
    </source>
</reference>
<evidence type="ECO:0000313" key="1">
    <source>
        <dbReference type="EMBL" id="MDR6290741.1"/>
    </source>
</evidence>
<protein>
    <submittedName>
        <fullName evidence="1">Uncharacterized protein</fullName>
    </submittedName>
</protein>
<proteinExistence type="predicted"/>
<evidence type="ECO:0000313" key="2">
    <source>
        <dbReference type="Proteomes" id="UP001262410"/>
    </source>
</evidence>
<accession>A0ABU1JQ36</accession>
<organism evidence="1 2">
    <name type="scientific">Inquilinus ginsengisoli</name>
    <dbReference type="NCBI Taxonomy" id="363840"/>
    <lineage>
        <taxon>Bacteria</taxon>
        <taxon>Pseudomonadati</taxon>
        <taxon>Pseudomonadota</taxon>
        <taxon>Alphaproteobacteria</taxon>
        <taxon>Rhodospirillales</taxon>
        <taxon>Rhodospirillaceae</taxon>
        <taxon>Inquilinus</taxon>
    </lineage>
</organism>
<dbReference type="Proteomes" id="UP001262410">
    <property type="component" value="Unassembled WGS sequence"/>
</dbReference>
<dbReference type="RefSeq" id="WP_309795391.1">
    <property type="nucleotide sequence ID" value="NZ_JAVDPW010000005.1"/>
</dbReference>
<comment type="caution">
    <text evidence="1">The sequence shown here is derived from an EMBL/GenBank/DDBJ whole genome shotgun (WGS) entry which is preliminary data.</text>
</comment>
<gene>
    <name evidence="1" type="ORF">E9232_003267</name>
</gene>
<name>A0ABU1JQ36_9PROT</name>
<sequence>MEHPSPPQNPTAEGRAEFESAAHLTQALLYQVRAGRLSPVELATWLRQMMMSAADPLSDNEKSAIACTLAMDLLADVGCDFNPSGLMDLVDGSDQAIAIGRLV</sequence>